<evidence type="ECO:0000256" key="7">
    <source>
        <dbReference type="ARBA" id="ARBA00023136"/>
    </source>
</evidence>
<keyword evidence="7 9" id="KW-0472">Membrane</keyword>
<sequence length="81" mass="9463">MGTSRLEVFKFGVYVFFPVGVMLYFGHQKFYDKYLNGVVFYPPAEVCNVPANNKKDLQEQMAQLRAERLAKKRAEKESEQH</sequence>
<evidence type="ECO:0000256" key="2">
    <source>
        <dbReference type="ARBA" id="ARBA00004325"/>
    </source>
</evidence>
<dbReference type="Proteomes" id="UP001479436">
    <property type="component" value="Unassembled WGS sequence"/>
</dbReference>
<evidence type="ECO:0000256" key="1">
    <source>
        <dbReference type="ARBA" id="ARBA00004167"/>
    </source>
</evidence>
<comment type="similarity">
    <text evidence="8">Belongs to the PET100 family.</text>
</comment>
<organism evidence="10 11">
    <name type="scientific">Basidiobolus ranarum</name>
    <dbReference type="NCBI Taxonomy" id="34480"/>
    <lineage>
        <taxon>Eukaryota</taxon>
        <taxon>Fungi</taxon>
        <taxon>Fungi incertae sedis</taxon>
        <taxon>Zoopagomycota</taxon>
        <taxon>Entomophthoromycotina</taxon>
        <taxon>Basidiobolomycetes</taxon>
        <taxon>Basidiobolales</taxon>
        <taxon>Basidiobolaceae</taxon>
        <taxon>Basidiobolus</taxon>
    </lineage>
</organism>
<gene>
    <name evidence="10" type="ORF">K7432_012357</name>
</gene>
<dbReference type="InterPro" id="IPR018625">
    <property type="entry name" value="Pet100"/>
</dbReference>
<dbReference type="Pfam" id="PF09803">
    <property type="entry name" value="Pet100"/>
    <property type="match status" value="1"/>
</dbReference>
<dbReference type="EMBL" id="JASJQH010001065">
    <property type="protein sequence ID" value="KAK9762169.1"/>
    <property type="molecule type" value="Genomic_DNA"/>
</dbReference>
<keyword evidence="5 9" id="KW-1133">Transmembrane helix</keyword>
<comment type="subcellular location">
    <subcellularLocation>
        <location evidence="1">Membrane</location>
        <topology evidence="1">Single-pass membrane protein</topology>
    </subcellularLocation>
    <subcellularLocation>
        <location evidence="2">Mitochondrion membrane</location>
    </subcellularLocation>
</comment>
<proteinExistence type="inferred from homology"/>
<evidence type="ECO:0000256" key="9">
    <source>
        <dbReference type="SAM" id="Phobius"/>
    </source>
</evidence>
<evidence type="ECO:0000256" key="3">
    <source>
        <dbReference type="ARBA" id="ARBA00022692"/>
    </source>
</evidence>
<accession>A0ABR2WKY7</accession>
<evidence type="ECO:0000256" key="8">
    <source>
        <dbReference type="ARBA" id="ARBA00038077"/>
    </source>
</evidence>
<evidence type="ECO:0000256" key="4">
    <source>
        <dbReference type="ARBA" id="ARBA00022946"/>
    </source>
</evidence>
<dbReference type="PANTHER" id="PTHR33968">
    <property type="entry name" value="PROTEIN PET100 HOMOLOG, MITOCHONDRIAL"/>
    <property type="match status" value="1"/>
</dbReference>
<evidence type="ECO:0000256" key="6">
    <source>
        <dbReference type="ARBA" id="ARBA00023128"/>
    </source>
</evidence>
<protein>
    <submittedName>
        <fullName evidence="10">Uncharacterized protein</fullName>
    </submittedName>
</protein>
<reference evidence="10 11" key="1">
    <citation type="submission" date="2023-04" db="EMBL/GenBank/DDBJ databases">
        <title>Genome of Basidiobolus ranarum AG-B5.</title>
        <authorList>
            <person name="Stajich J.E."/>
            <person name="Carter-House D."/>
            <person name="Gryganskyi A."/>
        </authorList>
    </citation>
    <scope>NUCLEOTIDE SEQUENCE [LARGE SCALE GENOMIC DNA]</scope>
    <source>
        <strain evidence="10 11">AG-B5</strain>
    </source>
</reference>
<evidence type="ECO:0000313" key="10">
    <source>
        <dbReference type="EMBL" id="KAK9762169.1"/>
    </source>
</evidence>
<evidence type="ECO:0000313" key="11">
    <source>
        <dbReference type="Proteomes" id="UP001479436"/>
    </source>
</evidence>
<keyword evidence="4" id="KW-0809">Transit peptide</keyword>
<dbReference type="PANTHER" id="PTHR33968:SF1">
    <property type="entry name" value="PROTEIN PET100 HOMOLOG, MITOCHONDRIAL"/>
    <property type="match status" value="1"/>
</dbReference>
<name>A0ABR2WKY7_9FUNG</name>
<keyword evidence="6" id="KW-0496">Mitochondrion</keyword>
<keyword evidence="11" id="KW-1185">Reference proteome</keyword>
<keyword evidence="3 9" id="KW-0812">Transmembrane</keyword>
<feature type="transmembrane region" description="Helical" evidence="9">
    <location>
        <begin position="6"/>
        <end position="25"/>
    </location>
</feature>
<comment type="caution">
    <text evidence="10">The sequence shown here is derived from an EMBL/GenBank/DDBJ whole genome shotgun (WGS) entry which is preliminary data.</text>
</comment>
<evidence type="ECO:0000256" key="5">
    <source>
        <dbReference type="ARBA" id="ARBA00022989"/>
    </source>
</evidence>